<accession>A0AA38P291</accession>
<proteinExistence type="predicted"/>
<dbReference type="InterPro" id="IPR002575">
    <property type="entry name" value="Aminoglycoside_PTrfase"/>
</dbReference>
<dbReference type="InterPro" id="IPR011009">
    <property type="entry name" value="Kinase-like_dom_sf"/>
</dbReference>
<keyword evidence="3" id="KW-1185">Reference proteome</keyword>
<evidence type="ECO:0000313" key="2">
    <source>
        <dbReference type="EMBL" id="KAJ3834786.1"/>
    </source>
</evidence>
<name>A0AA38P291_9AGAR</name>
<protein>
    <submittedName>
        <fullName evidence="2">Kinase-like protein</fullName>
    </submittedName>
</protein>
<comment type="caution">
    <text evidence="2">The sequence shown here is derived from an EMBL/GenBank/DDBJ whole genome shotgun (WGS) entry which is preliminary data.</text>
</comment>
<dbReference type="Proteomes" id="UP001163846">
    <property type="component" value="Unassembled WGS sequence"/>
</dbReference>
<dbReference type="SUPFAM" id="SSF56112">
    <property type="entry name" value="Protein kinase-like (PK-like)"/>
    <property type="match status" value="1"/>
</dbReference>
<dbReference type="AlphaFoldDB" id="A0AA38P291"/>
<sequence length="336" mass="39127">MLRALLYIPWKLWTLFPDFVRRRTYLFIARRWGISQSLCTVTRLPFGLALKRTYDHSPDIEASSMRFVRRNTTIPVADVFDTVPPDGQETGLLLTSWIEGQSLGYWIQRHSIWPPGFQKNLDIVMHSDSIDEREAALARMETMEPKIDVPDDHPLLVELRNALAQLRSLPSPSCGPQICNINGGPTIWARCRDRRLLQPVNTITDFHELLFEEVSWTSRLERLRLIAQPVHSKDHRITFTHSDLNASNILVKDDHLAAIIDWEFAGWYPEYWEYTQLIMQNLHLRPREEFWRRVGFFSGQYDDELKLERALWHSTGDMSIAPGVVPDDPLDQPLQS</sequence>
<feature type="domain" description="Aminoglycoside phosphotransferase" evidence="1">
    <location>
        <begin position="151"/>
        <end position="293"/>
    </location>
</feature>
<dbReference type="PANTHER" id="PTHR21310:SF58">
    <property type="entry name" value="AMINOGLYCOSIDE PHOSPHOTRANSFERASE DOMAIN-CONTAINING PROTEIN"/>
    <property type="match status" value="1"/>
</dbReference>
<dbReference type="Gene3D" id="3.90.1200.10">
    <property type="match status" value="1"/>
</dbReference>
<dbReference type="Pfam" id="PF01636">
    <property type="entry name" value="APH"/>
    <property type="match status" value="1"/>
</dbReference>
<evidence type="ECO:0000259" key="1">
    <source>
        <dbReference type="Pfam" id="PF01636"/>
    </source>
</evidence>
<organism evidence="2 3">
    <name type="scientific">Lentinula raphanica</name>
    <dbReference type="NCBI Taxonomy" id="153919"/>
    <lineage>
        <taxon>Eukaryota</taxon>
        <taxon>Fungi</taxon>
        <taxon>Dikarya</taxon>
        <taxon>Basidiomycota</taxon>
        <taxon>Agaricomycotina</taxon>
        <taxon>Agaricomycetes</taxon>
        <taxon>Agaricomycetidae</taxon>
        <taxon>Agaricales</taxon>
        <taxon>Marasmiineae</taxon>
        <taxon>Omphalotaceae</taxon>
        <taxon>Lentinula</taxon>
    </lineage>
</organism>
<evidence type="ECO:0000313" key="3">
    <source>
        <dbReference type="Proteomes" id="UP001163846"/>
    </source>
</evidence>
<dbReference type="InterPro" id="IPR051678">
    <property type="entry name" value="AGP_Transferase"/>
</dbReference>
<keyword evidence="2" id="KW-0808">Transferase</keyword>
<gene>
    <name evidence="2" type="ORF">F5878DRAFT_342308</name>
</gene>
<dbReference type="GO" id="GO:0016301">
    <property type="term" value="F:kinase activity"/>
    <property type="evidence" value="ECO:0007669"/>
    <property type="project" value="UniProtKB-KW"/>
</dbReference>
<reference evidence="2" key="1">
    <citation type="submission" date="2022-08" db="EMBL/GenBank/DDBJ databases">
        <authorList>
            <consortium name="DOE Joint Genome Institute"/>
            <person name="Min B."/>
            <person name="Riley R."/>
            <person name="Sierra-Patev S."/>
            <person name="Naranjo-Ortiz M."/>
            <person name="Looney B."/>
            <person name="Konkel Z."/>
            <person name="Slot J.C."/>
            <person name="Sakamoto Y."/>
            <person name="Steenwyk J.L."/>
            <person name="Rokas A."/>
            <person name="Carro J."/>
            <person name="Camarero S."/>
            <person name="Ferreira P."/>
            <person name="Molpeceres G."/>
            <person name="Ruiz-Duenas F.J."/>
            <person name="Serrano A."/>
            <person name="Henrissat B."/>
            <person name="Drula E."/>
            <person name="Hughes K.W."/>
            <person name="Mata J.L."/>
            <person name="Ishikawa N.K."/>
            <person name="Vargas-Isla R."/>
            <person name="Ushijima S."/>
            <person name="Smith C.A."/>
            <person name="Ahrendt S."/>
            <person name="Andreopoulos W."/>
            <person name="He G."/>
            <person name="Labutti K."/>
            <person name="Lipzen A."/>
            <person name="Ng V."/>
            <person name="Sandor L."/>
            <person name="Barry K."/>
            <person name="Martinez A.T."/>
            <person name="Xiao Y."/>
            <person name="Gibbons J.G."/>
            <person name="Terashima K."/>
            <person name="Hibbett D.S."/>
            <person name="Grigoriev I.V."/>
        </authorList>
    </citation>
    <scope>NUCLEOTIDE SEQUENCE</scope>
    <source>
        <strain evidence="2">TFB9207</strain>
    </source>
</reference>
<keyword evidence="2" id="KW-0418">Kinase</keyword>
<dbReference type="EMBL" id="MU806485">
    <property type="protein sequence ID" value="KAJ3834786.1"/>
    <property type="molecule type" value="Genomic_DNA"/>
</dbReference>
<dbReference type="PANTHER" id="PTHR21310">
    <property type="entry name" value="AMINOGLYCOSIDE PHOSPHOTRANSFERASE-RELATED-RELATED"/>
    <property type="match status" value="1"/>
</dbReference>